<dbReference type="AlphaFoldDB" id="A0A163E1E6"/>
<organism evidence="2 3">
    <name type="scientific">Didymella rabiei</name>
    <name type="common">Chickpea ascochyta blight fungus</name>
    <name type="synonym">Mycosphaerella rabiei</name>
    <dbReference type="NCBI Taxonomy" id="5454"/>
    <lineage>
        <taxon>Eukaryota</taxon>
        <taxon>Fungi</taxon>
        <taxon>Dikarya</taxon>
        <taxon>Ascomycota</taxon>
        <taxon>Pezizomycotina</taxon>
        <taxon>Dothideomycetes</taxon>
        <taxon>Pleosporomycetidae</taxon>
        <taxon>Pleosporales</taxon>
        <taxon>Pleosporineae</taxon>
        <taxon>Didymellaceae</taxon>
        <taxon>Ascochyta</taxon>
    </lineage>
</organism>
<evidence type="ECO:0000256" key="1">
    <source>
        <dbReference type="SAM" id="Phobius"/>
    </source>
</evidence>
<protein>
    <submittedName>
        <fullName evidence="2">Uncharacterized protein</fullName>
    </submittedName>
</protein>
<sequence length="188" mass="20264">MASSMSTLSTLPPFLFASALSAYGLFLCKENITRLQQYEKQSEKAAEWSNAAAQRMHKTRTTQTSGTLSLLLSFVASTALPLLTSKHTPTILGITGLAAAAILYTARTHMANFWNEGKQTKIPFVQKFNDAIRGSEKVVLILETLSFSWGAAGCVWALGWGAVGVGIWGVVAGARTAWMFNQGWGSSL</sequence>
<dbReference type="EMBL" id="JYNV01000195">
    <property type="protein sequence ID" value="KZM23458.1"/>
    <property type="molecule type" value="Genomic_DNA"/>
</dbReference>
<accession>A0A163E1E6</accession>
<reference evidence="2 3" key="1">
    <citation type="journal article" date="2016" name="Sci. Rep.">
        <title>Draft genome sequencing and secretome analysis of fungal phytopathogen Ascochyta rabiei provides insight into the necrotrophic effector repertoire.</title>
        <authorList>
            <person name="Verma S."/>
            <person name="Gazara R.K."/>
            <person name="Nizam S."/>
            <person name="Parween S."/>
            <person name="Chattopadhyay D."/>
            <person name="Verma P.K."/>
        </authorList>
    </citation>
    <scope>NUCLEOTIDE SEQUENCE [LARGE SCALE GENOMIC DNA]</scope>
    <source>
        <strain evidence="2 3">ArDII</strain>
    </source>
</reference>
<keyword evidence="1" id="KW-0812">Transmembrane</keyword>
<feature type="transmembrane region" description="Helical" evidence="1">
    <location>
        <begin position="65"/>
        <end position="83"/>
    </location>
</feature>
<dbReference type="Proteomes" id="UP000076837">
    <property type="component" value="Unassembled WGS sequence"/>
</dbReference>
<evidence type="ECO:0000313" key="3">
    <source>
        <dbReference type="Proteomes" id="UP000076837"/>
    </source>
</evidence>
<name>A0A163E1E6_DIDRA</name>
<gene>
    <name evidence="2" type="ORF">ST47_g5395</name>
</gene>
<proteinExistence type="predicted"/>
<keyword evidence="1" id="KW-1133">Transmembrane helix</keyword>
<feature type="transmembrane region" description="Helical" evidence="1">
    <location>
        <begin position="147"/>
        <end position="171"/>
    </location>
</feature>
<evidence type="ECO:0000313" key="2">
    <source>
        <dbReference type="EMBL" id="KZM23458.1"/>
    </source>
</evidence>
<comment type="caution">
    <text evidence="2">The sequence shown here is derived from an EMBL/GenBank/DDBJ whole genome shotgun (WGS) entry which is preliminary data.</text>
</comment>
<keyword evidence="1" id="KW-0472">Membrane</keyword>
<keyword evidence="3" id="KW-1185">Reference proteome</keyword>